<evidence type="ECO:0000256" key="12">
    <source>
        <dbReference type="ARBA" id="ARBA00023204"/>
    </source>
</evidence>
<dbReference type="EMBL" id="AMBO01000407">
    <property type="protein sequence ID" value="EKC97601.1"/>
    <property type="molecule type" value="Genomic_DNA"/>
</dbReference>
<comment type="subcellular location">
    <subcellularLocation>
        <location evidence="1">Membrane</location>
    </subcellularLocation>
    <subcellularLocation>
        <location evidence="13">Mitochondrion outer membrane</location>
        <topology evidence="13">Peripheral membrane protein</topology>
        <orientation evidence="13">Cytoplasmic side</orientation>
    </subcellularLocation>
    <subcellularLocation>
        <location evidence="13">Endoplasmic reticulum membrane</location>
        <topology evidence="13">Peripheral membrane protein</topology>
        <orientation evidence="13">Cytoplasmic side</orientation>
    </subcellularLocation>
    <text evidence="13">The ERMES/MDM complex localizes to a few discrete foci (around 10 per single cell), that represent mitochondria-endoplasmic reticulum junctions. These foci are often found next to mtDNA nucleoids.</text>
</comment>
<dbReference type="InterPro" id="IPR008921">
    <property type="entry name" value="DNA_pol3_clamp-load_cplx_C"/>
</dbReference>
<evidence type="ECO:0000313" key="19">
    <source>
        <dbReference type="Proteomes" id="UP000006757"/>
    </source>
</evidence>
<keyword evidence="8" id="KW-0067">ATP-binding</keyword>
<dbReference type="PROSITE" id="PS51847">
    <property type="entry name" value="SMP"/>
    <property type="match status" value="1"/>
</dbReference>
<keyword evidence="7" id="KW-0862">Zinc</keyword>
<feature type="domain" description="SMP-LTD" evidence="16">
    <location>
        <begin position="554"/>
        <end position="982"/>
    </location>
</feature>
<dbReference type="Proteomes" id="UP000006757">
    <property type="component" value="Unassembled WGS sequence"/>
</dbReference>
<keyword evidence="13" id="KW-0496">Mitochondrion</keyword>
<feature type="domain" description="UBZ4-type" evidence="17">
    <location>
        <begin position="3"/>
        <end position="31"/>
    </location>
</feature>
<evidence type="ECO:0000256" key="1">
    <source>
        <dbReference type="ARBA" id="ARBA00004370"/>
    </source>
</evidence>
<accession>K1VEY4</accession>
<evidence type="ECO:0000256" key="15">
    <source>
        <dbReference type="SAM" id="MobiDB-lite"/>
    </source>
</evidence>
<dbReference type="Pfam" id="PF26544">
    <property type="entry name" value="Mdm12"/>
    <property type="match status" value="1"/>
</dbReference>
<evidence type="ECO:0000256" key="13">
    <source>
        <dbReference type="HAMAP-Rule" id="MF_03104"/>
    </source>
</evidence>
<dbReference type="GO" id="GO:0008047">
    <property type="term" value="F:enzyme activator activity"/>
    <property type="evidence" value="ECO:0007669"/>
    <property type="project" value="TreeGrafter"/>
</dbReference>
<dbReference type="GO" id="GO:0008270">
    <property type="term" value="F:zinc ion binding"/>
    <property type="evidence" value="ECO:0007669"/>
    <property type="project" value="UniProtKB-KW"/>
</dbReference>
<keyword evidence="4" id="KW-0547">Nucleotide-binding</keyword>
<feature type="region of interest" description="Disordered" evidence="15">
    <location>
        <begin position="470"/>
        <end position="489"/>
    </location>
</feature>
<feature type="region of interest" description="Disordered" evidence="15">
    <location>
        <begin position="640"/>
        <end position="697"/>
    </location>
</feature>
<dbReference type="InterPro" id="IPR021886">
    <property type="entry name" value="MgsA_C"/>
</dbReference>
<evidence type="ECO:0000256" key="9">
    <source>
        <dbReference type="ARBA" id="ARBA00023055"/>
    </source>
</evidence>
<dbReference type="GO" id="GO:0017116">
    <property type="term" value="F:single-stranded DNA helicase activity"/>
    <property type="evidence" value="ECO:0007669"/>
    <property type="project" value="TreeGrafter"/>
</dbReference>
<organism evidence="18 19">
    <name type="scientific">Trichosporon asahii var. asahii (strain CBS 8904)</name>
    <name type="common">Yeast</name>
    <dbReference type="NCBI Taxonomy" id="1220162"/>
    <lineage>
        <taxon>Eukaryota</taxon>
        <taxon>Fungi</taxon>
        <taxon>Dikarya</taxon>
        <taxon>Basidiomycota</taxon>
        <taxon>Agaricomycotina</taxon>
        <taxon>Tremellomycetes</taxon>
        <taxon>Trichosporonales</taxon>
        <taxon>Trichosporonaceae</taxon>
        <taxon>Trichosporon</taxon>
    </lineage>
</organism>
<dbReference type="GO" id="GO:0005524">
    <property type="term" value="F:ATP binding"/>
    <property type="evidence" value="ECO:0007669"/>
    <property type="project" value="UniProtKB-KW"/>
</dbReference>
<dbReference type="InterPro" id="IPR006642">
    <property type="entry name" value="Rad18_UBZ4"/>
</dbReference>
<dbReference type="InterPro" id="IPR032423">
    <property type="entry name" value="AAA_assoc_2"/>
</dbReference>
<dbReference type="SUPFAM" id="SSF48019">
    <property type="entry name" value="post-AAA+ oligomerization domain-like"/>
    <property type="match status" value="1"/>
</dbReference>
<dbReference type="SUPFAM" id="SSF52540">
    <property type="entry name" value="P-loop containing nucleoside triphosphate hydrolases"/>
    <property type="match status" value="1"/>
</dbReference>
<dbReference type="HAMAP" id="MF_03104">
    <property type="entry name" value="Mdm12"/>
    <property type="match status" value="1"/>
</dbReference>
<evidence type="ECO:0000259" key="16">
    <source>
        <dbReference type="PROSITE" id="PS51847"/>
    </source>
</evidence>
<evidence type="ECO:0000259" key="17">
    <source>
        <dbReference type="PROSITE" id="PS51908"/>
    </source>
</evidence>
<keyword evidence="5 14" id="KW-0227">DNA damage</keyword>
<proteinExistence type="inferred from homology"/>
<dbReference type="InterPro" id="IPR051314">
    <property type="entry name" value="AAA_ATPase_RarA/MGS1/WRNIP1"/>
</dbReference>
<dbReference type="GO" id="GO:0008289">
    <property type="term" value="F:lipid binding"/>
    <property type="evidence" value="ECO:0007669"/>
    <property type="project" value="UniProtKB-KW"/>
</dbReference>
<feature type="region of interest" description="Disordered" evidence="15">
    <location>
        <begin position="269"/>
        <end position="289"/>
    </location>
</feature>
<evidence type="ECO:0000256" key="3">
    <source>
        <dbReference type="ARBA" id="ARBA00022723"/>
    </source>
</evidence>
<sequence length="982" mass="106698">MGKVNCPICDVVVEESDINLHIDLLCRGAPGDDGGREGQRTPSLRQSSQRNEALDSDPMVIESTPPPRRSRPAARQSYSNGSGMFSKRPAPTDIKPDKRQRVNPLKASAPERRLQGAERHERGGCGCTTGFRAGEEWPHVDWTVSSLRSAKLMGSKTILMVDEIHRFTKPQQDLFLPYVENGWVQLIGATTENPSFKVNGALLSRCQVFTLSSHTPADLEAILQNAVASLENPPELPAKLLPFLAEVADGDARQALNGLELALKVCESPPPRQTTLNETEEEARERRDEQLMEAVRRGLRKGYDRSGEERYDMISALHKCLRGSDGSAAMYWLARMLTGGEDPLYIARRLVVMASEDIGLADNHALPLAMATYQACQVIGMPECRINLAHCVAYLAEAPKSTRSYKAYNRAEALASKPPLPGVPLQVRNAPTKLMKQLGYGKSYSYDPDYAHPVINDYLPTEIANMSSHAPDKSQHILKTPEEDVKDKSWDESRLLDWEAKANRLNPWEGRRKREGKLPPPSKPSSGTVEDIEREHQRGSDTFAPSGQRNGETMSVDIDWSLLSLPSLSGPSLSDRLIVALNTAFNNASRPSFLGPVTVTTFDFGDAGPDVEIKDVRDVWRAFDEGDDEGDAILQAREEEERRSQFDQLEQNQTFPPYSPPLSVQSGYIPGHEGPGGHGHRFGHGGRPASLSISGPLNGLSLPHGGGPGLAGAAALATGPFGRRPRMSRATPSAPVTTAHAPLHGDPDDDDEPLDPRVDEDAGSVHSGLFSGRHSVASVGIGLGGLGLARQRPFLSVPGTPGTPPRYAPSYLGVSKPIVPVASSPPASPPARPAGLPKQRPNPLPSVQIHLRLEHKADISLTLNTSLQVNYPSTLFMSLPLRLVITGMTLATDAVVAYSGRKHRIYVTLVDTDDTPTPAGTPAWAAVGQRILPELHIESEIGSADAHVLRNVGKVERFIVDVVRKTLVSELVFPNFQTIALA</sequence>
<dbReference type="FunFam" id="1.10.3710.10:FF:000004">
    <property type="entry name" value="Putative ATPase, AAA family"/>
    <property type="match status" value="1"/>
</dbReference>
<keyword evidence="2" id="KW-0813">Transport</keyword>
<keyword evidence="10" id="KW-0446">Lipid-binding</keyword>
<dbReference type="GO" id="GO:0006869">
    <property type="term" value="P:lipid transport"/>
    <property type="evidence" value="ECO:0007669"/>
    <property type="project" value="UniProtKB-KW"/>
</dbReference>
<feature type="compositionally biased region" description="Polar residues" evidence="15">
    <location>
        <begin position="40"/>
        <end position="51"/>
    </location>
</feature>
<dbReference type="GO" id="GO:0003677">
    <property type="term" value="F:DNA binding"/>
    <property type="evidence" value="ECO:0007669"/>
    <property type="project" value="InterPro"/>
</dbReference>
<dbReference type="Gene3D" id="1.10.8.60">
    <property type="match status" value="1"/>
</dbReference>
<reference evidence="18 19" key="1">
    <citation type="journal article" date="2012" name="Eukaryot. Cell">
        <title>Genome sequence of the Trichosporon asahii environmental strain CBS 8904.</title>
        <authorList>
            <person name="Yang R.Y."/>
            <person name="Li H.T."/>
            <person name="Zhu H."/>
            <person name="Zhou G.P."/>
            <person name="Wang M."/>
            <person name="Wang L."/>
        </authorList>
    </citation>
    <scope>NUCLEOTIDE SEQUENCE [LARGE SCALE GENOMIC DNA]</scope>
    <source>
        <strain evidence="18 19">CBS 8904</strain>
    </source>
</reference>
<dbReference type="STRING" id="1220162.K1VEY4"/>
<dbReference type="PANTHER" id="PTHR13779">
    <property type="entry name" value="WERNER HELICASE-INTERACTING PROTEIN 1 FAMILY MEMBER"/>
    <property type="match status" value="1"/>
</dbReference>
<dbReference type="InParanoid" id="K1VEY4"/>
<keyword evidence="19" id="KW-1185">Reference proteome</keyword>
<dbReference type="CDD" id="cd21672">
    <property type="entry name" value="SMP_Mdm12"/>
    <property type="match status" value="1"/>
</dbReference>
<evidence type="ECO:0000256" key="4">
    <source>
        <dbReference type="ARBA" id="ARBA00022741"/>
    </source>
</evidence>
<dbReference type="Gene3D" id="1.20.272.10">
    <property type="match status" value="1"/>
</dbReference>
<protein>
    <recommendedName>
        <fullName evidence="13">Mitochondrial distribution and morphology protein 12</fullName>
    </recommendedName>
    <alternativeName>
        <fullName evidence="13">Mitochondrial inheritance component MDM12</fullName>
    </alternativeName>
</protein>
<dbReference type="eggNOG" id="KOG2028">
    <property type="taxonomic scope" value="Eukaryota"/>
</dbReference>
<dbReference type="Gene3D" id="3.40.50.300">
    <property type="entry name" value="P-loop containing nucleotide triphosphate hydrolases"/>
    <property type="match status" value="1"/>
</dbReference>
<dbReference type="CDD" id="cd18139">
    <property type="entry name" value="HLD_clamp_RarA"/>
    <property type="match status" value="1"/>
</dbReference>
<dbReference type="GO" id="GO:0032865">
    <property type="term" value="C:ERMES complex"/>
    <property type="evidence" value="ECO:0007669"/>
    <property type="project" value="UniProtKB-UniRule"/>
</dbReference>
<keyword evidence="13" id="KW-1000">Mitochondrion outer membrane</keyword>
<dbReference type="InterPro" id="IPR027532">
    <property type="entry name" value="Mdm12"/>
</dbReference>
<feature type="region of interest" description="Disordered" evidence="15">
    <location>
        <begin position="822"/>
        <end position="842"/>
    </location>
</feature>
<dbReference type="PROSITE" id="PS51908">
    <property type="entry name" value="ZF_UBZ4"/>
    <property type="match status" value="1"/>
</dbReference>
<keyword evidence="6 14" id="KW-0863">Zinc-finger</keyword>
<dbReference type="InterPro" id="IPR031468">
    <property type="entry name" value="SMP_LBD"/>
</dbReference>
<evidence type="ECO:0000256" key="2">
    <source>
        <dbReference type="ARBA" id="ARBA00022448"/>
    </source>
</evidence>
<keyword evidence="13" id="KW-0256">Endoplasmic reticulum</keyword>
<keyword evidence="11 13" id="KW-0472">Membrane</keyword>
<comment type="function">
    <text evidence="13">Component of the ERMES/MDM complex, which serves as a molecular tether to connect the endoplasmic reticulum (ER) and mitochondria. Components of this complex are involved in the control of mitochondrial shape and protein biogenesis, and function in nonvesicular lipid trafficking between the ER and mitochondria. MDM12 is required for the interaction of the ER-resident membrane protein MMM1 and the outer mitochondrial membrane-resident beta-barrel protein MDM10. The MDM12-MMM1 subcomplex functions in the major beta-barrel assembly pathway that is responsible for biogenesis of all mitochondrial outer membrane beta-barrel proteins, and acts in a late step after the SAM complex. The MDM10-MDM12-MMM1 subcomplex further acts in the TOM40-specific pathway after the action of the MDM12-MMM1 complex. Essential for establishing and maintaining the structure of mitochondria and maintenance of mtDNA nucleoids.</text>
</comment>
<comment type="similarity">
    <text evidence="13">Belongs to the MDM12 family.</text>
</comment>
<comment type="subunit">
    <text evidence="13">Component of the ER-mitochondria encounter structure (ERMES) or MDM complex, composed of MMM1, MDM10, MDM12 and MDM34. A MMM1 homodimer associates with one molecule of MDM12 on each side in a pairwise head-to-tail manner, and the SMP-LTD domains of MMM1 and MDM12 generate a continuous hydrophobic tunnel for phospholipid trafficking.</text>
</comment>
<keyword evidence="3" id="KW-0479">Metal-binding</keyword>
<dbReference type="Pfam" id="PF12002">
    <property type="entry name" value="MgsA_C"/>
    <property type="match status" value="1"/>
</dbReference>
<gene>
    <name evidence="13" type="primary">MDM12</name>
    <name evidence="18" type="ORF">A1Q2_08139</name>
</gene>
<dbReference type="AlphaFoldDB" id="K1VEY4"/>
<feature type="compositionally biased region" description="Basic and acidic residues" evidence="15">
    <location>
        <begin position="109"/>
        <end position="121"/>
    </location>
</feature>
<dbReference type="InterPro" id="IPR027417">
    <property type="entry name" value="P-loop_NTPase"/>
</dbReference>
<evidence type="ECO:0000256" key="5">
    <source>
        <dbReference type="ARBA" id="ARBA00022763"/>
    </source>
</evidence>
<dbReference type="GO" id="GO:0045040">
    <property type="term" value="P:protein insertion into mitochondrial outer membrane"/>
    <property type="evidence" value="ECO:0007669"/>
    <property type="project" value="UniProtKB-UniRule"/>
</dbReference>
<evidence type="ECO:0000256" key="6">
    <source>
        <dbReference type="ARBA" id="ARBA00022771"/>
    </source>
</evidence>
<keyword evidence="12 14" id="KW-0234">DNA repair</keyword>
<dbReference type="Gene3D" id="1.10.3710.10">
    <property type="entry name" value="DNA polymerase III clamp loader subunits, C-terminal domain"/>
    <property type="match status" value="1"/>
</dbReference>
<evidence type="ECO:0000256" key="14">
    <source>
        <dbReference type="PROSITE-ProRule" id="PRU01256"/>
    </source>
</evidence>
<dbReference type="GO" id="GO:0005789">
    <property type="term" value="C:endoplasmic reticulum membrane"/>
    <property type="evidence" value="ECO:0007669"/>
    <property type="project" value="UniProtKB-SubCell"/>
</dbReference>
<evidence type="ECO:0000256" key="7">
    <source>
        <dbReference type="ARBA" id="ARBA00022833"/>
    </source>
</evidence>
<dbReference type="OrthoDB" id="10265467at2759"/>
<dbReference type="PANTHER" id="PTHR13779:SF7">
    <property type="entry name" value="ATPASE WRNIP1"/>
    <property type="match status" value="1"/>
</dbReference>
<dbReference type="GO" id="GO:0005634">
    <property type="term" value="C:nucleus"/>
    <property type="evidence" value="ECO:0007669"/>
    <property type="project" value="TreeGrafter"/>
</dbReference>
<feature type="compositionally biased region" description="Polar residues" evidence="15">
    <location>
        <begin position="646"/>
        <end position="666"/>
    </location>
</feature>
<evidence type="ECO:0000256" key="11">
    <source>
        <dbReference type="ARBA" id="ARBA00023136"/>
    </source>
</evidence>
<feature type="region of interest" description="Disordered" evidence="15">
    <location>
        <begin position="721"/>
        <end position="764"/>
    </location>
</feature>
<dbReference type="Pfam" id="PF16193">
    <property type="entry name" value="AAA_assoc_2"/>
    <property type="match status" value="1"/>
</dbReference>
<keyword evidence="9" id="KW-0445">Lipid transport</keyword>
<comment type="caution">
    <text evidence="18">The sequence shown here is derived from an EMBL/GenBank/DDBJ whole genome shotgun (WGS) entry which is preliminary data.</text>
</comment>
<dbReference type="HOGENOM" id="CLU_303306_0_0_1"/>
<evidence type="ECO:0000256" key="10">
    <source>
        <dbReference type="ARBA" id="ARBA00023121"/>
    </source>
</evidence>
<dbReference type="GO" id="GO:0006271">
    <property type="term" value="P:DNA strand elongation involved in DNA replication"/>
    <property type="evidence" value="ECO:0007669"/>
    <property type="project" value="UniProtKB-ARBA"/>
</dbReference>
<dbReference type="GO" id="GO:0000731">
    <property type="term" value="P:DNA synthesis involved in DNA repair"/>
    <property type="evidence" value="ECO:0007669"/>
    <property type="project" value="TreeGrafter"/>
</dbReference>
<name>K1VEY4_TRIAC</name>
<feature type="region of interest" description="Disordered" evidence="15">
    <location>
        <begin position="509"/>
        <end position="551"/>
    </location>
</feature>
<feature type="region of interest" description="Disordered" evidence="15">
    <location>
        <begin position="29"/>
        <end position="121"/>
    </location>
</feature>
<dbReference type="FunFam" id="1.20.272.10:FF:000001">
    <property type="entry name" value="Putative AAA family ATPase"/>
    <property type="match status" value="1"/>
</dbReference>
<evidence type="ECO:0000313" key="18">
    <source>
        <dbReference type="EMBL" id="EKC97601.1"/>
    </source>
</evidence>
<evidence type="ECO:0000256" key="8">
    <source>
        <dbReference type="ARBA" id="ARBA00022840"/>
    </source>
</evidence>